<evidence type="ECO:0000256" key="1">
    <source>
        <dbReference type="SAM" id="MobiDB-lite"/>
    </source>
</evidence>
<feature type="region of interest" description="Disordered" evidence="1">
    <location>
        <begin position="455"/>
        <end position="475"/>
    </location>
</feature>
<comment type="caution">
    <text evidence="2">The sequence shown here is derived from an EMBL/GenBank/DDBJ whole genome shotgun (WGS) entry which is preliminary data.</text>
</comment>
<keyword evidence="3" id="KW-1185">Reference proteome</keyword>
<feature type="region of interest" description="Disordered" evidence="1">
    <location>
        <begin position="367"/>
        <end position="387"/>
    </location>
</feature>
<dbReference type="OrthoDB" id="1708998at2759"/>
<dbReference type="EMBL" id="SMOL01000230">
    <property type="protein sequence ID" value="KAB2623346.1"/>
    <property type="molecule type" value="Genomic_DNA"/>
</dbReference>
<accession>A0A5N5H5V5</accession>
<organism evidence="2 3">
    <name type="scientific">Pyrus ussuriensis x Pyrus communis</name>
    <dbReference type="NCBI Taxonomy" id="2448454"/>
    <lineage>
        <taxon>Eukaryota</taxon>
        <taxon>Viridiplantae</taxon>
        <taxon>Streptophyta</taxon>
        <taxon>Embryophyta</taxon>
        <taxon>Tracheophyta</taxon>
        <taxon>Spermatophyta</taxon>
        <taxon>Magnoliopsida</taxon>
        <taxon>eudicotyledons</taxon>
        <taxon>Gunneridae</taxon>
        <taxon>Pentapetalae</taxon>
        <taxon>rosids</taxon>
        <taxon>fabids</taxon>
        <taxon>Rosales</taxon>
        <taxon>Rosaceae</taxon>
        <taxon>Amygdaloideae</taxon>
        <taxon>Maleae</taxon>
        <taxon>Pyrus</taxon>
    </lineage>
</organism>
<reference evidence="2 3" key="2">
    <citation type="submission" date="2019-11" db="EMBL/GenBank/DDBJ databases">
        <title>A de novo genome assembly of a pear dwarfing rootstock.</title>
        <authorList>
            <person name="Wang F."/>
            <person name="Wang J."/>
            <person name="Li S."/>
            <person name="Zhang Y."/>
            <person name="Fang M."/>
            <person name="Ma L."/>
            <person name="Zhao Y."/>
            <person name="Jiang S."/>
        </authorList>
    </citation>
    <scope>NUCLEOTIDE SEQUENCE [LARGE SCALE GENOMIC DNA]</scope>
    <source>
        <strain evidence="2">S2</strain>
        <tissue evidence="2">Leaf</tissue>
    </source>
</reference>
<evidence type="ECO:0008006" key="4">
    <source>
        <dbReference type="Google" id="ProtNLM"/>
    </source>
</evidence>
<feature type="compositionally biased region" description="Low complexity" evidence="1">
    <location>
        <begin position="68"/>
        <end position="88"/>
    </location>
</feature>
<feature type="compositionally biased region" description="Pro residues" evidence="1">
    <location>
        <begin position="459"/>
        <end position="475"/>
    </location>
</feature>
<gene>
    <name evidence="2" type="ORF">D8674_040081</name>
</gene>
<feature type="region of interest" description="Disordered" evidence="1">
    <location>
        <begin position="68"/>
        <end position="124"/>
    </location>
</feature>
<feature type="compositionally biased region" description="Basic and acidic residues" evidence="1">
    <location>
        <begin position="98"/>
        <end position="109"/>
    </location>
</feature>
<sequence>MIWRLILINTKAKNCQSSDPEDYDEKNNMSKLIARRRSVTNAPPALSAFTAPSVSAPLNGETTPLTEATATASQVPVSSTSSVSVQSHSARRPHRHRRDLEPSSSRVEDGGSQPAKKKTRGPNRMLKTAQNVRLSASLIKIAYDSRHRGAATSQQHSIVATSCGCVIRDCCPMQWETWAEIPQETKILVRDKLSVNFDFKDISPEVITYLDETFANRYKNWKSDLHAHFKKFNDPEVARLQGCPSDLKDRPEDWEWLCNHFTDSKFVKKSVAGKKARDSKTLLHHSGSKPFSYRIETRRQEGSKFPEIDVFKDVYGDAVLQEATSQLPLETPMEDVTLPEDVGFQIMTEVLDQKYGRRHGKVVRGMGKARVRETGASSSKSTTGEVNALKEEVTTLKGQLAAQDEQIKAQSEQMRAQSEHIKAENEQMRAENGQMRAQMSMIVQALAVSGLQIQLPAPDLTPPSTSQPPHLPDTQ</sequence>
<feature type="compositionally biased region" description="Polar residues" evidence="1">
    <location>
        <begin position="375"/>
        <end position="385"/>
    </location>
</feature>
<proteinExistence type="predicted"/>
<dbReference type="PANTHER" id="PTHR33499">
    <property type="entry name" value="OS12G0282400 PROTEIN-RELATED"/>
    <property type="match status" value="1"/>
</dbReference>
<protein>
    <recommendedName>
        <fullName evidence="4">Transposase, Ptta/En/Spm, plant</fullName>
    </recommendedName>
</protein>
<feature type="compositionally biased region" description="Basic and acidic residues" evidence="1">
    <location>
        <begin position="417"/>
        <end position="429"/>
    </location>
</feature>
<name>A0A5N5H5V5_9ROSA</name>
<dbReference type="PANTHER" id="PTHR33499:SF11">
    <property type="entry name" value="NO APICAL MERISTEM-ASSOCIATED C-TERMINAL DOMAIN-CONTAINING PROTEIN"/>
    <property type="match status" value="1"/>
</dbReference>
<feature type="region of interest" description="Disordered" evidence="1">
    <location>
        <begin position="406"/>
        <end position="430"/>
    </location>
</feature>
<reference evidence="2 3" key="1">
    <citation type="submission" date="2019-09" db="EMBL/GenBank/DDBJ databases">
        <authorList>
            <person name="Ou C."/>
        </authorList>
    </citation>
    <scope>NUCLEOTIDE SEQUENCE [LARGE SCALE GENOMIC DNA]</scope>
    <source>
        <strain evidence="2">S2</strain>
        <tissue evidence="2">Leaf</tissue>
    </source>
</reference>
<evidence type="ECO:0000313" key="2">
    <source>
        <dbReference type="EMBL" id="KAB2623346.1"/>
    </source>
</evidence>
<evidence type="ECO:0000313" key="3">
    <source>
        <dbReference type="Proteomes" id="UP000327157"/>
    </source>
</evidence>
<dbReference type="AlphaFoldDB" id="A0A5N5H5V5"/>
<dbReference type="Proteomes" id="UP000327157">
    <property type="component" value="Unassembled WGS sequence"/>
</dbReference>